<dbReference type="CDD" id="cd00093">
    <property type="entry name" value="HTH_XRE"/>
    <property type="match status" value="1"/>
</dbReference>
<dbReference type="HOGENOM" id="CLU_053651_0_0_10"/>
<sequence>MSIGARIKQARIRQGLSLRKLAKEVGVSQTAISKYEKGVITPDSQMLIRLARALDVKPSFFLRPVRVERIKPIYRKRSALGKKVQRQIVEQVRIWLEGYLDLIFIVEGSLPAFSWPEGFPRVVASMEDVEQAAQDLREMWKVGVGPIENLTELLEDHQIIVGQIDAPEGFDGCSFLAEIDGDVPVIVTRRGMPGDRQRFSLAHELGHLMLSPEKNLNAERVAHRFAGAFLVPADALKRYLDVRRRRISLAELHLLKHYFGVSMQALVRRAFDLDIISKVHYIGLMKKFRSQGWHREEPGEPVQEEKALRSELLAQRATMEGLITPHRAAELIGTSADALFASTFDPT</sequence>
<dbReference type="InterPro" id="IPR010982">
    <property type="entry name" value="Lambda_DNA-bd_dom_sf"/>
</dbReference>
<dbReference type="SUPFAM" id="SSF47413">
    <property type="entry name" value="lambda repressor-like DNA-binding domains"/>
    <property type="match status" value="1"/>
</dbReference>
<keyword evidence="3" id="KW-0614">Plasmid</keyword>
<reference evidence="3 4" key="1">
    <citation type="journal article" date="2009" name="Stand. Genomic Sci.">
        <title>Complete genome sequence of Rhodothermus marinus type strain (R-10).</title>
        <authorList>
            <person name="Nolan M."/>
            <person name="Tindall B.J."/>
            <person name="Pomrenke H."/>
            <person name="Lapidus A."/>
            <person name="Copeland A."/>
            <person name="Glavina Del Rio T."/>
            <person name="Lucas S."/>
            <person name="Chen F."/>
            <person name="Tice H."/>
            <person name="Cheng J.F."/>
            <person name="Saunders E."/>
            <person name="Han C."/>
            <person name="Bruce D."/>
            <person name="Goodwin L."/>
            <person name="Chain P."/>
            <person name="Pitluck S."/>
            <person name="Ovchinikova G."/>
            <person name="Pati A."/>
            <person name="Ivanova N."/>
            <person name="Mavromatis K."/>
            <person name="Chen A."/>
            <person name="Palaniappan K."/>
            <person name="Land M."/>
            <person name="Hauser L."/>
            <person name="Chang Y.J."/>
            <person name="Jeffries C.D."/>
            <person name="Brettin T."/>
            <person name="Goker M."/>
            <person name="Bristow J."/>
            <person name="Eisen J.A."/>
            <person name="Markowitz V."/>
            <person name="Hugenholtz P."/>
            <person name="Kyrpides N.C."/>
            <person name="Klenk H.P."/>
            <person name="Detter J.C."/>
        </authorList>
    </citation>
    <scope>NUCLEOTIDE SEQUENCE [LARGE SCALE GENOMIC DNA]</scope>
    <source>
        <strain evidence="4">ATCC 43812 / DSM 4252 / R-10</strain>
        <plasmid evidence="3">pRMAR01</plasmid>
    </source>
</reference>
<dbReference type="Gene3D" id="1.10.10.2910">
    <property type="match status" value="1"/>
</dbReference>
<feature type="domain" description="HTH cro/C1-type" evidence="2">
    <location>
        <begin position="7"/>
        <end position="61"/>
    </location>
</feature>
<dbReference type="eggNOG" id="COG1396">
    <property type="taxonomic scope" value="Bacteria"/>
</dbReference>
<dbReference type="InterPro" id="IPR052345">
    <property type="entry name" value="Rad_response_metalloprotease"/>
</dbReference>
<dbReference type="EMBL" id="CP001808">
    <property type="protein sequence ID" value="ACY49680.1"/>
    <property type="molecule type" value="Genomic_DNA"/>
</dbReference>
<proteinExistence type="inferred from homology"/>
<gene>
    <name evidence="3" type="ordered locus">Rmar_2812</name>
</gene>
<dbReference type="GO" id="GO:0003677">
    <property type="term" value="F:DNA binding"/>
    <property type="evidence" value="ECO:0007669"/>
    <property type="project" value="InterPro"/>
</dbReference>
<dbReference type="PANTHER" id="PTHR43236:SF1">
    <property type="entry name" value="BLL7220 PROTEIN"/>
    <property type="match status" value="1"/>
</dbReference>
<dbReference type="InterPro" id="IPR010359">
    <property type="entry name" value="IrrE_HExxH"/>
</dbReference>
<organism evidence="3 4">
    <name type="scientific">Rhodothermus marinus (strain ATCC 43812 / DSM 4252 / R-10)</name>
    <name type="common">Rhodothermus obamensis</name>
    <dbReference type="NCBI Taxonomy" id="518766"/>
    <lineage>
        <taxon>Bacteria</taxon>
        <taxon>Pseudomonadati</taxon>
        <taxon>Rhodothermota</taxon>
        <taxon>Rhodothermia</taxon>
        <taxon>Rhodothermales</taxon>
        <taxon>Rhodothermaceae</taxon>
        <taxon>Rhodothermus</taxon>
    </lineage>
</organism>
<evidence type="ECO:0000313" key="3">
    <source>
        <dbReference type="EMBL" id="ACY49680.1"/>
    </source>
</evidence>
<dbReference type="OrthoDB" id="9794834at2"/>
<dbReference type="Gene3D" id="1.10.260.40">
    <property type="entry name" value="lambda repressor-like DNA-binding domains"/>
    <property type="match status" value="1"/>
</dbReference>
<dbReference type="AlphaFoldDB" id="D0MKL6"/>
<dbReference type="Proteomes" id="UP000002221">
    <property type="component" value="Plasmid pRMAR01"/>
</dbReference>
<dbReference type="Pfam" id="PF06114">
    <property type="entry name" value="Peptidase_M78"/>
    <property type="match status" value="1"/>
</dbReference>
<dbReference type="PROSITE" id="PS50943">
    <property type="entry name" value="HTH_CROC1"/>
    <property type="match status" value="1"/>
</dbReference>
<geneLocation type="plasmid" evidence="3 4">
    <name>pRMAR01</name>
</geneLocation>
<protein>
    <submittedName>
        <fullName evidence="3">Helix-turn-helix domain protein</fullName>
    </submittedName>
</protein>
<comment type="similarity">
    <text evidence="1">Belongs to the short-chain fatty acyl-CoA assimilation regulator (ScfR) family.</text>
</comment>
<dbReference type="InterPro" id="IPR001387">
    <property type="entry name" value="Cro/C1-type_HTH"/>
</dbReference>
<dbReference type="Pfam" id="PF01381">
    <property type="entry name" value="HTH_3"/>
    <property type="match status" value="1"/>
</dbReference>
<dbReference type="SMART" id="SM00530">
    <property type="entry name" value="HTH_XRE"/>
    <property type="match status" value="1"/>
</dbReference>
<accession>D0MKL6</accession>
<evidence type="ECO:0000259" key="2">
    <source>
        <dbReference type="PROSITE" id="PS50943"/>
    </source>
</evidence>
<dbReference type="eggNOG" id="COG2856">
    <property type="taxonomic scope" value="Bacteria"/>
</dbReference>
<dbReference type="PANTHER" id="PTHR43236">
    <property type="entry name" value="ANTITOXIN HIGA1"/>
    <property type="match status" value="1"/>
</dbReference>
<dbReference type="KEGG" id="rmr:Rmar_2812"/>
<evidence type="ECO:0000256" key="1">
    <source>
        <dbReference type="ARBA" id="ARBA00007227"/>
    </source>
</evidence>
<name>D0MKL6_RHOM4</name>
<dbReference type="RefSeq" id="WP_012845290.1">
    <property type="nucleotide sequence ID" value="NC_013502.1"/>
</dbReference>
<evidence type="ECO:0000313" key="4">
    <source>
        <dbReference type="Proteomes" id="UP000002221"/>
    </source>
</evidence>
<keyword evidence="4" id="KW-1185">Reference proteome</keyword>